<dbReference type="SUPFAM" id="SSF52833">
    <property type="entry name" value="Thioredoxin-like"/>
    <property type="match status" value="1"/>
</dbReference>
<proteinExistence type="predicted"/>
<evidence type="ECO:0000256" key="3">
    <source>
        <dbReference type="ARBA" id="ARBA00023157"/>
    </source>
</evidence>
<comment type="subcellular location">
    <subcellularLocation>
        <location evidence="1">Cell envelope</location>
    </subcellularLocation>
</comment>
<dbReference type="GO" id="GO:0017004">
    <property type="term" value="P:cytochrome complex assembly"/>
    <property type="evidence" value="ECO:0007669"/>
    <property type="project" value="UniProtKB-KW"/>
</dbReference>
<dbReference type="GO" id="GO:0030313">
    <property type="term" value="C:cell envelope"/>
    <property type="evidence" value="ECO:0007669"/>
    <property type="project" value="UniProtKB-SubCell"/>
</dbReference>
<dbReference type="PANTHER" id="PTHR42852">
    <property type="entry name" value="THIOL:DISULFIDE INTERCHANGE PROTEIN DSBE"/>
    <property type="match status" value="1"/>
</dbReference>
<accession>A0A5C7B105</accession>
<gene>
    <name evidence="6" type="ORF">ESV85_05810</name>
</gene>
<dbReference type="InterPro" id="IPR013766">
    <property type="entry name" value="Thioredoxin_domain"/>
</dbReference>
<dbReference type="OrthoDB" id="9815205at2"/>
<dbReference type="InterPro" id="IPR050553">
    <property type="entry name" value="Thioredoxin_ResA/DsbE_sf"/>
</dbReference>
<evidence type="ECO:0000259" key="5">
    <source>
        <dbReference type="PROSITE" id="PS51352"/>
    </source>
</evidence>
<name>A0A5C7B105_9BACT</name>
<comment type="caution">
    <text evidence="6">The sequence shown here is derived from an EMBL/GenBank/DDBJ whole genome shotgun (WGS) entry which is preliminary data.</text>
</comment>
<evidence type="ECO:0000313" key="6">
    <source>
        <dbReference type="EMBL" id="TXE13489.1"/>
    </source>
</evidence>
<keyword evidence="3" id="KW-1015">Disulfide bond</keyword>
<keyword evidence="2" id="KW-0201">Cytochrome c-type biogenesis</keyword>
<dbReference type="PANTHER" id="PTHR42852:SF6">
    <property type="entry name" value="THIOL:DISULFIDE INTERCHANGE PROTEIN DSBE"/>
    <property type="match status" value="1"/>
</dbReference>
<evidence type="ECO:0000256" key="4">
    <source>
        <dbReference type="ARBA" id="ARBA00023284"/>
    </source>
</evidence>
<evidence type="ECO:0000256" key="2">
    <source>
        <dbReference type="ARBA" id="ARBA00022748"/>
    </source>
</evidence>
<dbReference type="EMBL" id="VORW01000002">
    <property type="protein sequence ID" value="TXE13489.1"/>
    <property type="molecule type" value="Genomic_DNA"/>
</dbReference>
<dbReference type="PROSITE" id="PS51352">
    <property type="entry name" value="THIOREDOXIN_2"/>
    <property type="match status" value="1"/>
</dbReference>
<sequence>MQKHILTCLLIQLCLVGSTLKAQSKVAESPPGTDLVYQSGFPGQEGLVPSARLEEGTLYFELSKSQDLDSLTLRFWDHLISERMNVTPGTKKMVPGAEGNMFEGSMKFQVFTSPFPESDTHGYFSVNSGRDKLIRQWIYFPEDRVRIRADLAAGLLLFGGPDAAFYRLQYEVDRAFKEDQFNANPILFSSNREFYRSDSLSETLWQQSRTRPEDLYVQMQLISNAEEGWEELEKYISSNWLEHPASGILDRYSTLLSAERLNLVEAAIKGQLLFTAINKADLAWPAIQQDPAKMAKLKEWVEGFYLQDQEYSHPLLAQAMFQFSLMEAQATQTPIEQVYRELPNPLREEVIAFYVLDNFNRMENRLPGIISKNLPLLQSEWIKSRFENLLANVRDPFSAEGIFLPDGSQLDSAIIQGKTVLIHFWISGCKFCLEEHQRVMADLSERYQGSEDVLIMTVNGDANKENWKRSLATGKYTSESSLNTWVPLNTGILKSYSVYSYPQKMIISQDGAIQLQSIVRMELQDLINRLDHASEYTTDVLSSTNQ</sequence>
<dbReference type="AlphaFoldDB" id="A0A5C7B105"/>
<dbReference type="CDD" id="cd02966">
    <property type="entry name" value="TlpA_like_family"/>
    <property type="match status" value="1"/>
</dbReference>
<dbReference type="Gene3D" id="3.40.30.10">
    <property type="entry name" value="Glutaredoxin"/>
    <property type="match status" value="1"/>
</dbReference>
<keyword evidence="4" id="KW-0676">Redox-active center</keyword>
<dbReference type="Proteomes" id="UP000321935">
    <property type="component" value="Unassembled WGS sequence"/>
</dbReference>
<feature type="domain" description="Thioredoxin" evidence="5">
    <location>
        <begin position="388"/>
        <end position="535"/>
    </location>
</feature>
<dbReference type="RefSeq" id="WP_146915640.1">
    <property type="nucleotide sequence ID" value="NZ_VORW01000002.1"/>
</dbReference>
<organism evidence="6 7">
    <name type="scientific">Algoriphagus aquimarinus</name>
    <dbReference type="NCBI Taxonomy" id="237018"/>
    <lineage>
        <taxon>Bacteria</taxon>
        <taxon>Pseudomonadati</taxon>
        <taxon>Bacteroidota</taxon>
        <taxon>Cytophagia</taxon>
        <taxon>Cytophagales</taxon>
        <taxon>Cyclobacteriaceae</taxon>
        <taxon>Algoriphagus</taxon>
    </lineage>
</organism>
<evidence type="ECO:0000256" key="1">
    <source>
        <dbReference type="ARBA" id="ARBA00004196"/>
    </source>
</evidence>
<dbReference type="InterPro" id="IPR036249">
    <property type="entry name" value="Thioredoxin-like_sf"/>
</dbReference>
<protein>
    <submittedName>
        <fullName evidence="6">TlpA family protein disulfide reductase</fullName>
    </submittedName>
</protein>
<reference evidence="6 7" key="1">
    <citation type="submission" date="2019-08" db="EMBL/GenBank/DDBJ databases">
        <title>Genomes sequence of Algoriphagus aquimarinus ACAM450.</title>
        <authorList>
            <person name="Bowman J.P."/>
        </authorList>
    </citation>
    <scope>NUCLEOTIDE SEQUENCE [LARGE SCALE GENOMIC DNA]</scope>
    <source>
        <strain evidence="6 7">ACAM 450</strain>
    </source>
</reference>
<evidence type="ECO:0000313" key="7">
    <source>
        <dbReference type="Proteomes" id="UP000321935"/>
    </source>
</evidence>